<dbReference type="SUPFAM" id="SSF52980">
    <property type="entry name" value="Restriction endonuclease-like"/>
    <property type="match status" value="1"/>
</dbReference>
<accession>A0A6J6F5V8</accession>
<dbReference type="PANTHER" id="PTHR34039">
    <property type="entry name" value="UPF0102 PROTEIN YRAN"/>
    <property type="match status" value="1"/>
</dbReference>
<dbReference type="GO" id="GO:0003676">
    <property type="term" value="F:nucleic acid binding"/>
    <property type="evidence" value="ECO:0007669"/>
    <property type="project" value="InterPro"/>
</dbReference>
<organism evidence="1">
    <name type="scientific">freshwater metagenome</name>
    <dbReference type="NCBI Taxonomy" id="449393"/>
    <lineage>
        <taxon>unclassified sequences</taxon>
        <taxon>metagenomes</taxon>
        <taxon>ecological metagenomes</taxon>
    </lineage>
</organism>
<dbReference type="Gene3D" id="3.40.1350.10">
    <property type="match status" value="1"/>
</dbReference>
<proteinExistence type="inferred from homology"/>
<dbReference type="InterPro" id="IPR011856">
    <property type="entry name" value="tRNA_endonuc-like_dom_sf"/>
</dbReference>
<dbReference type="InterPro" id="IPR003509">
    <property type="entry name" value="UPF0102_YraN-like"/>
</dbReference>
<gene>
    <name evidence="1" type="ORF">UFOPK1775_00193</name>
</gene>
<dbReference type="NCBIfam" id="NF009154">
    <property type="entry name" value="PRK12497.3-3"/>
    <property type="match status" value="1"/>
</dbReference>
<dbReference type="EMBL" id="CAEZUB010000010">
    <property type="protein sequence ID" value="CAB4584272.1"/>
    <property type="molecule type" value="Genomic_DNA"/>
</dbReference>
<dbReference type="Pfam" id="PF02021">
    <property type="entry name" value="UPF0102"/>
    <property type="match status" value="1"/>
</dbReference>
<dbReference type="CDD" id="cd20736">
    <property type="entry name" value="PoNe_Nuclease"/>
    <property type="match status" value="1"/>
</dbReference>
<dbReference type="InterPro" id="IPR011335">
    <property type="entry name" value="Restrct_endonuc-II-like"/>
</dbReference>
<dbReference type="AlphaFoldDB" id="A0A6J6F5V8"/>
<sequence>MSKGATKRNNLATGAFGEEATARYVTAQGHEIMDRNWRVREGEIDVVSMSGDGVFHFIEVKTRSSLAFGHPFEAINKDKAHRMQRLALAWLATHGCLGCEYAIDACAVLISADGSHTLEYRGGIL</sequence>
<dbReference type="HAMAP" id="MF_00048">
    <property type="entry name" value="UPF0102"/>
    <property type="match status" value="1"/>
</dbReference>
<dbReference type="PANTHER" id="PTHR34039:SF1">
    <property type="entry name" value="UPF0102 PROTEIN YRAN"/>
    <property type="match status" value="1"/>
</dbReference>
<evidence type="ECO:0000313" key="1">
    <source>
        <dbReference type="EMBL" id="CAB4584272.1"/>
    </source>
</evidence>
<reference evidence="1" key="1">
    <citation type="submission" date="2020-05" db="EMBL/GenBank/DDBJ databases">
        <authorList>
            <person name="Chiriac C."/>
            <person name="Salcher M."/>
            <person name="Ghai R."/>
            <person name="Kavagutti S V."/>
        </authorList>
    </citation>
    <scope>NUCLEOTIDE SEQUENCE</scope>
</reference>
<name>A0A6J6F5V8_9ZZZZ</name>
<protein>
    <submittedName>
        <fullName evidence="1">Unannotated protein</fullName>
    </submittedName>
</protein>